<dbReference type="InterPro" id="IPR011067">
    <property type="entry name" value="Plasmid_toxin/cell-grow_inhib"/>
</dbReference>
<dbReference type="EMBL" id="BJNY01000001">
    <property type="protein sequence ID" value="GED04694.1"/>
    <property type="molecule type" value="Genomic_DNA"/>
</dbReference>
<dbReference type="GO" id="GO:0003677">
    <property type="term" value="F:DNA binding"/>
    <property type="evidence" value="ECO:0007669"/>
    <property type="project" value="InterPro"/>
</dbReference>
<reference evidence="4 5" key="1">
    <citation type="submission" date="2019-06" db="EMBL/GenBank/DDBJ databases">
        <title>Whole genome shotgun sequence of Glutamicibacter uratoxydans NBRC 15515.</title>
        <authorList>
            <person name="Hosoyama A."/>
            <person name="Uohara A."/>
            <person name="Ohji S."/>
            <person name="Ichikawa N."/>
        </authorList>
    </citation>
    <scope>NUCLEOTIDE SEQUENCE [LARGE SCALE GENOMIC DNA]</scope>
    <source>
        <strain evidence="4 5">NBRC 15515</strain>
    </source>
</reference>
<dbReference type="Proteomes" id="UP000316612">
    <property type="component" value="Unassembled WGS sequence"/>
</dbReference>
<feature type="compositionally biased region" description="Polar residues" evidence="3">
    <location>
        <begin position="22"/>
        <end position="32"/>
    </location>
</feature>
<dbReference type="Pfam" id="PF02452">
    <property type="entry name" value="PemK_toxin"/>
    <property type="match status" value="1"/>
</dbReference>
<feature type="region of interest" description="Disordered" evidence="3">
    <location>
        <begin position="22"/>
        <end position="78"/>
    </location>
</feature>
<dbReference type="InterPro" id="IPR003477">
    <property type="entry name" value="PemK-like"/>
</dbReference>
<evidence type="ECO:0000256" key="1">
    <source>
        <dbReference type="ARBA" id="ARBA00007521"/>
    </source>
</evidence>
<evidence type="ECO:0000256" key="2">
    <source>
        <dbReference type="ARBA" id="ARBA00022649"/>
    </source>
</evidence>
<comment type="caution">
    <text evidence="4">The sequence shown here is derived from an EMBL/GenBank/DDBJ whole genome shotgun (WGS) entry which is preliminary data.</text>
</comment>
<dbReference type="Gene3D" id="2.30.30.110">
    <property type="match status" value="1"/>
</dbReference>
<keyword evidence="2" id="KW-1277">Toxin-antitoxin system</keyword>
<evidence type="ECO:0000313" key="4">
    <source>
        <dbReference type="EMBL" id="GED04694.1"/>
    </source>
</evidence>
<protein>
    <recommendedName>
        <fullName evidence="6">mRNA interferase PemK</fullName>
    </recommendedName>
</protein>
<proteinExistence type="inferred from homology"/>
<dbReference type="AlphaFoldDB" id="A0A4Y4DLI8"/>
<keyword evidence="5" id="KW-1185">Reference proteome</keyword>
<evidence type="ECO:0000256" key="3">
    <source>
        <dbReference type="SAM" id="MobiDB-lite"/>
    </source>
</evidence>
<gene>
    <name evidence="4" type="ORF">AUR04nite_02260</name>
</gene>
<accession>A0A4Y4DLI8</accession>
<evidence type="ECO:0000313" key="5">
    <source>
        <dbReference type="Proteomes" id="UP000316612"/>
    </source>
</evidence>
<dbReference type="RefSeq" id="WP_141361082.1">
    <property type="nucleotide sequence ID" value="NZ_BAAAJL010000007.1"/>
</dbReference>
<dbReference type="SUPFAM" id="SSF50118">
    <property type="entry name" value="Cell growth inhibitor/plasmid maintenance toxic component"/>
    <property type="match status" value="1"/>
</dbReference>
<sequence length="188" mass="21054">MALNAQKVFDFLFKAVKVLTSSNTKDGATSRGQAEKPAPSARRHAPAPSPRRETPSGSGSYPGDYRGTVRYEYNPSRDGDADPGEIVWGWVPFEEDYSQGKDRPVLIIGRDGQWLLGLMLTSKDKNNSEHRNPNYLDIGTGEWDRERRDSEVKLDRIIRVNPSSVRREGAILDQARFKTVVNALNNHG</sequence>
<dbReference type="OrthoDB" id="5184628at2"/>
<name>A0A4Y4DLI8_GLUUR</name>
<comment type="similarity">
    <text evidence="1">Belongs to the PemK/MazF family.</text>
</comment>
<evidence type="ECO:0008006" key="6">
    <source>
        <dbReference type="Google" id="ProtNLM"/>
    </source>
</evidence>
<organism evidence="4 5">
    <name type="scientific">Glutamicibacter uratoxydans</name>
    <name type="common">Arthrobacter uratoxydans</name>
    <dbReference type="NCBI Taxonomy" id="43667"/>
    <lineage>
        <taxon>Bacteria</taxon>
        <taxon>Bacillati</taxon>
        <taxon>Actinomycetota</taxon>
        <taxon>Actinomycetes</taxon>
        <taxon>Micrococcales</taxon>
        <taxon>Micrococcaceae</taxon>
        <taxon>Glutamicibacter</taxon>
    </lineage>
</organism>